<dbReference type="EMBL" id="JABFMT010000010">
    <property type="protein sequence ID" value="NUU02278.1"/>
    <property type="molecule type" value="Genomic_DNA"/>
</dbReference>
<protein>
    <recommendedName>
        <fullName evidence="4">DUF4189 domain-containing protein</fullName>
    </recommendedName>
</protein>
<evidence type="ECO:0000313" key="2">
    <source>
        <dbReference type="EMBL" id="NUU02278.1"/>
    </source>
</evidence>
<gene>
    <name evidence="2" type="ORF">HNO84_11775</name>
</gene>
<dbReference type="Proteomes" id="UP000536746">
    <property type="component" value="Unassembled WGS sequence"/>
</dbReference>
<evidence type="ECO:0000256" key="1">
    <source>
        <dbReference type="SAM" id="SignalP"/>
    </source>
</evidence>
<organism evidence="2 3">
    <name type="scientific">Herbaspirillum robiniae</name>
    <dbReference type="NCBI Taxonomy" id="2014887"/>
    <lineage>
        <taxon>Bacteria</taxon>
        <taxon>Pseudomonadati</taxon>
        <taxon>Pseudomonadota</taxon>
        <taxon>Betaproteobacteria</taxon>
        <taxon>Burkholderiales</taxon>
        <taxon>Oxalobacteraceae</taxon>
        <taxon>Herbaspirillum</taxon>
    </lineage>
</organism>
<evidence type="ECO:0008006" key="4">
    <source>
        <dbReference type="Google" id="ProtNLM"/>
    </source>
</evidence>
<comment type="caution">
    <text evidence="2">The sequence shown here is derived from an EMBL/GenBank/DDBJ whole genome shotgun (WGS) entry which is preliminary data.</text>
</comment>
<feature type="signal peptide" evidence="1">
    <location>
        <begin position="1"/>
        <end position="21"/>
    </location>
</feature>
<evidence type="ECO:0000313" key="3">
    <source>
        <dbReference type="Proteomes" id="UP000536746"/>
    </source>
</evidence>
<proteinExistence type="predicted"/>
<name>A0ABX2LZ61_9BURK</name>
<keyword evidence="3" id="KW-1185">Reference proteome</keyword>
<accession>A0ABX2LZ61</accession>
<sequence>MNRLLIPALALAALSSLGGCATQEYLSAQNQCTPQAYRQYPVANQQRWETRSRQVEVPTGKTKCVTRTTGANQSETICEDIKEKRYQNYQALVTVDINADPRNALIKACTQDMCMRQFGNPDCETGR</sequence>
<keyword evidence="1" id="KW-0732">Signal</keyword>
<dbReference type="PROSITE" id="PS51257">
    <property type="entry name" value="PROKAR_LIPOPROTEIN"/>
    <property type="match status" value="1"/>
</dbReference>
<dbReference type="RefSeq" id="WP_079218822.1">
    <property type="nucleotide sequence ID" value="NZ_CP018845.1"/>
</dbReference>
<reference evidence="2 3" key="1">
    <citation type="journal article" date="2020" name="Front. Plant Sci.">
        <title>Isolation of Rhizosphere Bacteria That Improve Quality and Water Stress Tolerance in Greenhouse Ornamentals.</title>
        <authorList>
            <person name="Nordstedt N.P."/>
            <person name="Jones M.L."/>
        </authorList>
    </citation>
    <scope>NUCLEOTIDE SEQUENCE [LARGE SCALE GENOMIC DNA]</scope>
    <source>
        <strain evidence="2 3">C6C2</strain>
    </source>
</reference>
<feature type="chain" id="PRO_5045657901" description="DUF4189 domain-containing protein" evidence="1">
    <location>
        <begin position="22"/>
        <end position="127"/>
    </location>
</feature>